<evidence type="ECO:0000256" key="1">
    <source>
        <dbReference type="ARBA" id="ARBA00000900"/>
    </source>
</evidence>
<feature type="transmembrane region" description="Helical" evidence="15">
    <location>
        <begin position="238"/>
        <end position="259"/>
    </location>
</feature>
<sequence>MLETSDTLLALGGSMSGIIAAVLYAVYRNKNVTVSQIQGAETVKLGSELEKRLVLKDDHCIAYAAVEGLVADLGKIFSTRNSMKQGVVLHTALVEHKSKRTQGFWADMKKVLRDTLDVAPFALRDSDTGHLILVTEATEAEGLLEDLEVTHNQFIPHKTSAVQAGIDRIFGEVCRGIQETEEMLVVGTSLMGIGEIFLEDGRVKIRPPETDSAKYFLTQLSKNQLIKKLQSQSLTLKIFTVIFGVVATSLIGFMIWRLAKRYLELKKTQKDFDEIRRSALRRRGEAREPTARGEDDSCVVCLSHPREVVTLDCGHISMCSDCAQLLPQPHKCPVCRDVIERFLPVYRP</sequence>
<proteinExistence type="predicted"/>
<evidence type="ECO:0000256" key="4">
    <source>
        <dbReference type="ARBA" id="ARBA00022679"/>
    </source>
</evidence>
<evidence type="ECO:0000256" key="11">
    <source>
        <dbReference type="ARBA" id="ARBA00022989"/>
    </source>
</evidence>
<evidence type="ECO:0000259" key="16">
    <source>
        <dbReference type="PROSITE" id="PS50089"/>
    </source>
</evidence>
<dbReference type="SUPFAM" id="SSF57850">
    <property type="entry name" value="RING/U-box"/>
    <property type="match status" value="1"/>
</dbReference>
<dbReference type="Pfam" id="PF13920">
    <property type="entry name" value="zf-C3HC4_3"/>
    <property type="match status" value="1"/>
</dbReference>
<feature type="domain" description="RING-type" evidence="16">
    <location>
        <begin position="298"/>
        <end position="336"/>
    </location>
</feature>
<organism evidence="17 18">
    <name type="scientific">Littorina saxatilis</name>
    <dbReference type="NCBI Taxonomy" id="31220"/>
    <lineage>
        <taxon>Eukaryota</taxon>
        <taxon>Metazoa</taxon>
        <taxon>Spiralia</taxon>
        <taxon>Lophotrochozoa</taxon>
        <taxon>Mollusca</taxon>
        <taxon>Gastropoda</taxon>
        <taxon>Caenogastropoda</taxon>
        <taxon>Littorinimorpha</taxon>
        <taxon>Littorinoidea</taxon>
        <taxon>Littorinidae</taxon>
        <taxon>Littorina</taxon>
    </lineage>
</organism>
<dbReference type="PANTHER" id="PTHR12183:SF32">
    <property type="entry name" value="MITOCHONDRIAL E3 UBIQUITIN PROTEIN LIGASE 1"/>
    <property type="match status" value="1"/>
</dbReference>
<evidence type="ECO:0000256" key="9">
    <source>
        <dbReference type="ARBA" id="ARBA00022787"/>
    </source>
</evidence>
<accession>A0AAN9FVS2</accession>
<dbReference type="EMBL" id="JBAMIC010004070">
    <property type="protein sequence ID" value="KAK7087528.1"/>
    <property type="molecule type" value="Genomic_DNA"/>
</dbReference>
<dbReference type="GO" id="GO:0008270">
    <property type="term" value="F:zinc ion binding"/>
    <property type="evidence" value="ECO:0007669"/>
    <property type="project" value="UniProtKB-KW"/>
</dbReference>
<keyword evidence="8" id="KW-0833">Ubl conjugation pathway</keyword>
<dbReference type="SMART" id="SM00184">
    <property type="entry name" value="RING"/>
    <property type="match status" value="1"/>
</dbReference>
<evidence type="ECO:0000256" key="5">
    <source>
        <dbReference type="ARBA" id="ARBA00022692"/>
    </source>
</evidence>
<dbReference type="InterPro" id="IPR013083">
    <property type="entry name" value="Znf_RING/FYVE/PHD"/>
</dbReference>
<dbReference type="InterPro" id="IPR051652">
    <property type="entry name" value="MDM2_MDM4_MUL1"/>
</dbReference>
<dbReference type="Proteomes" id="UP001374579">
    <property type="component" value="Unassembled WGS sequence"/>
</dbReference>
<dbReference type="Gene3D" id="3.30.40.10">
    <property type="entry name" value="Zinc/RING finger domain, C3HC4 (zinc finger)"/>
    <property type="match status" value="1"/>
</dbReference>
<keyword evidence="18" id="KW-1185">Reference proteome</keyword>
<keyword evidence="12" id="KW-0496">Mitochondrion</keyword>
<comment type="caution">
    <text evidence="17">The sequence shown here is derived from an EMBL/GenBank/DDBJ whole genome shotgun (WGS) entry which is preliminary data.</text>
</comment>
<comment type="subcellular location">
    <subcellularLocation>
        <location evidence="2">Mitochondrion outer membrane</location>
        <topology evidence="2">Multi-pass membrane protein</topology>
    </subcellularLocation>
</comment>
<evidence type="ECO:0000256" key="10">
    <source>
        <dbReference type="ARBA" id="ARBA00022833"/>
    </source>
</evidence>
<keyword evidence="13 15" id="KW-0472">Membrane</keyword>
<evidence type="ECO:0000256" key="2">
    <source>
        <dbReference type="ARBA" id="ARBA00004374"/>
    </source>
</evidence>
<keyword evidence="9" id="KW-1000">Mitochondrion outer membrane</keyword>
<dbReference type="EC" id="2.3.2.27" evidence="3"/>
<evidence type="ECO:0000313" key="18">
    <source>
        <dbReference type="Proteomes" id="UP001374579"/>
    </source>
</evidence>
<evidence type="ECO:0000256" key="12">
    <source>
        <dbReference type="ARBA" id="ARBA00023128"/>
    </source>
</evidence>
<dbReference type="Pfam" id="PF12483">
    <property type="entry name" value="GIDE"/>
    <property type="match status" value="1"/>
</dbReference>
<evidence type="ECO:0000256" key="13">
    <source>
        <dbReference type="ARBA" id="ARBA00023136"/>
    </source>
</evidence>
<dbReference type="PROSITE" id="PS50089">
    <property type="entry name" value="ZF_RING_2"/>
    <property type="match status" value="1"/>
</dbReference>
<comment type="catalytic activity">
    <reaction evidence="1">
        <text>S-ubiquitinyl-[E2 ubiquitin-conjugating enzyme]-L-cysteine + [acceptor protein]-L-lysine = [E2 ubiquitin-conjugating enzyme]-L-cysteine + N(6)-ubiquitinyl-[acceptor protein]-L-lysine.</text>
        <dbReference type="EC" id="2.3.2.27"/>
    </reaction>
</comment>
<keyword evidence="5 15" id="KW-0812">Transmembrane</keyword>
<name>A0AAN9FVS2_9CAEN</name>
<evidence type="ECO:0000256" key="14">
    <source>
        <dbReference type="PROSITE-ProRule" id="PRU00175"/>
    </source>
</evidence>
<dbReference type="InterPro" id="IPR001841">
    <property type="entry name" value="Znf_RING"/>
</dbReference>
<evidence type="ECO:0000256" key="3">
    <source>
        <dbReference type="ARBA" id="ARBA00012483"/>
    </source>
</evidence>
<dbReference type="InterPro" id="IPR022170">
    <property type="entry name" value="MUL1-like"/>
</dbReference>
<dbReference type="GO" id="GO:0016567">
    <property type="term" value="P:protein ubiquitination"/>
    <property type="evidence" value="ECO:0007669"/>
    <property type="project" value="InterPro"/>
</dbReference>
<feature type="transmembrane region" description="Helical" evidence="15">
    <location>
        <begin position="7"/>
        <end position="27"/>
    </location>
</feature>
<gene>
    <name evidence="17" type="ORF">V1264_021566</name>
</gene>
<dbReference type="AlphaFoldDB" id="A0AAN9FVS2"/>
<keyword evidence="6" id="KW-0479">Metal-binding</keyword>
<keyword evidence="4" id="KW-0808">Transferase</keyword>
<evidence type="ECO:0000256" key="8">
    <source>
        <dbReference type="ARBA" id="ARBA00022786"/>
    </source>
</evidence>
<protein>
    <recommendedName>
        <fullName evidence="3">RING-type E3 ubiquitin transferase</fullName>
        <ecNumber evidence="3">2.3.2.27</ecNumber>
    </recommendedName>
</protein>
<reference evidence="17 18" key="1">
    <citation type="submission" date="2024-02" db="EMBL/GenBank/DDBJ databases">
        <title>Chromosome-scale genome assembly of the rough periwinkle Littorina saxatilis.</title>
        <authorList>
            <person name="De Jode A."/>
            <person name="Faria R."/>
            <person name="Formenti G."/>
            <person name="Sims Y."/>
            <person name="Smith T.P."/>
            <person name="Tracey A."/>
            <person name="Wood J.M.D."/>
            <person name="Zagrodzka Z.B."/>
            <person name="Johannesson K."/>
            <person name="Butlin R.K."/>
            <person name="Leder E.H."/>
        </authorList>
    </citation>
    <scope>NUCLEOTIDE SEQUENCE [LARGE SCALE GENOMIC DNA]</scope>
    <source>
        <strain evidence="17">Snail1</strain>
        <tissue evidence="17">Muscle</tissue>
    </source>
</reference>
<keyword evidence="11 15" id="KW-1133">Transmembrane helix</keyword>
<evidence type="ECO:0000256" key="15">
    <source>
        <dbReference type="SAM" id="Phobius"/>
    </source>
</evidence>
<dbReference type="GO" id="GO:0061630">
    <property type="term" value="F:ubiquitin protein ligase activity"/>
    <property type="evidence" value="ECO:0007669"/>
    <property type="project" value="UniProtKB-EC"/>
</dbReference>
<dbReference type="PANTHER" id="PTHR12183">
    <property type="entry name" value="MITOCHONDRIAL UBIQUITIN LIGASE ACTIVATOR OF NFKB 1"/>
    <property type="match status" value="1"/>
</dbReference>
<evidence type="ECO:0000313" key="17">
    <source>
        <dbReference type="EMBL" id="KAK7087528.1"/>
    </source>
</evidence>
<keyword evidence="10" id="KW-0862">Zinc</keyword>
<keyword evidence="7 14" id="KW-0863">Zinc-finger</keyword>
<dbReference type="GO" id="GO:0005741">
    <property type="term" value="C:mitochondrial outer membrane"/>
    <property type="evidence" value="ECO:0007669"/>
    <property type="project" value="UniProtKB-SubCell"/>
</dbReference>
<evidence type="ECO:0000256" key="7">
    <source>
        <dbReference type="ARBA" id="ARBA00022771"/>
    </source>
</evidence>
<evidence type="ECO:0000256" key="6">
    <source>
        <dbReference type="ARBA" id="ARBA00022723"/>
    </source>
</evidence>